<feature type="domain" description="DUF668" evidence="2">
    <location>
        <begin position="405"/>
        <end position="495"/>
    </location>
</feature>
<keyword evidence="4" id="KW-1185">Reference proteome</keyword>
<protein>
    <submittedName>
        <fullName evidence="5">Uncharacterized protein LOC105174131</fullName>
    </submittedName>
</protein>
<dbReference type="AlphaFoldDB" id="A0A6I9UJE2"/>
<accession>A0A6I9UJE2</accession>
<dbReference type="GeneID" id="105174131"/>
<dbReference type="GO" id="GO:0045927">
    <property type="term" value="P:positive regulation of growth"/>
    <property type="evidence" value="ECO:0007669"/>
    <property type="project" value="InterPro"/>
</dbReference>
<proteinExistence type="predicted"/>
<feature type="domain" description="DUF3475" evidence="3">
    <location>
        <begin position="33"/>
        <end position="89"/>
    </location>
</feature>
<dbReference type="Pfam" id="PF05003">
    <property type="entry name" value="DUF668"/>
    <property type="match status" value="1"/>
</dbReference>
<dbReference type="Gramene" id="SIN_1012962.t">
    <property type="protein sequence ID" value="SIN_1012962.t.cds1"/>
    <property type="gene ID" value="SIN_1012962"/>
</dbReference>
<evidence type="ECO:0000313" key="5">
    <source>
        <dbReference type="RefSeq" id="XP_011094432.1"/>
    </source>
</evidence>
<sequence length="581" mass="65795">MVGETVTETWFSNILKSSRKSLSWEPERPVLGILAFEISRFMSKVVNLWQCLTDRQIVRLREEIANSVGIQKLVSEDEDYLMDLALAEIIENVGSVAKSVAMLGKKCTDPTYHNLENVFNDPGEIDPKWYGWQYRLKKMEKKVKKMEKFVAATEQLYSELEVLAELEQSLMRMRAGASLGKVKLLEFQQKVVWQRQEVKNLQEMSPWVRPYDYIVRLLLRSLFTIIERIKYVYGVNQIENVVASRGYDDIHGVCLIRSNSMSALLQTGEQKSANLSENNASRLPVPVARSFSNLGLGGDKSKLKNRKSHDHSPSSVLCGKPHQTKARRFSPVGFAGCMTGGSESPVVETYAPSCGSSFRSNGASQKDADEIKDLCTIPIIYSSITPKVSFFDSKSHLLNAPPSSLGHAALALHYANVIILIEKLASSPHLISLDARDDLYNLLPSTIRSCLRAKLKTFSKTMASSVYDPAFAAEWGLAVARILEWLSPLAHNMIRWQSERNFERQRLVFGSNVLLVQTLYFADRVRTEAAIVELLMGLNYLFRFGREINERPYRESSCSRAYDGYLIPRDKTRYNMMDHTA</sequence>
<evidence type="ECO:0000313" key="4">
    <source>
        <dbReference type="Proteomes" id="UP000504604"/>
    </source>
</evidence>
<feature type="region of interest" description="Disordered" evidence="1">
    <location>
        <begin position="299"/>
        <end position="320"/>
    </location>
</feature>
<evidence type="ECO:0000256" key="1">
    <source>
        <dbReference type="SAM" id="MobiDB-lite"/>
    </source>
</evidence>
<dbReference type="OrthoDB" id="2018987at2759"/>
<evidence type="ECO:0000259" key="3">
    <source>
        <dbReference type="Pfam" id="PF11961"/>
    </source>
</evidence>
<dbReference type="InterPro" id="IPR007700">
    <property type="entry name" value="DUF668"/>
</dbReference>
<dbReference type="KEGG" id="sind:105174131"/>
<dbReference type="Proteomes" id="UP000504604">
    <property type="component" value="Linkage group LG11"/>
</dbReference>
<organism evidence="4 5">
    <name type="scientific">Sesamum indicum</name>
    <name type="common">Oriental sesame</name>
    <name type="synonym">Sesamum orientale</name>
    <dbReference type="NCBI Taxonomy" id="4182"/>
    <lineage>
        <taxon>Eukaryota</taxon>
        <taxon>Viridiplantae</taxon>
        <taxon>Streptophyta</taxon>
        <taxon>Embryophyta</taxon>
        <taxon>Tracheophyta</taxon>
        <taxon>Spermatophyta</taxon>
        <taxon>Magnoliopsida</taxon>
        <taxon>eudicotyledons</taxon>
        <taxon>Gunneridae</taxon>
        <taxon>Pentapetalae</taxon>
        <taxon>asterids</taxon>
        <taxon>lamiids</taxon>
        <taxon>Lamiales</taxon>
        <taxon>Pedaliaceae</taxon>
        <taxon>Sesamum</taxon>
    </lineage>
</organism>
<dbReference type="PANTHER" id="PTHR31371">
    <property type="entry name" value="BNAC09G50660D PROTEIN"/>
    <property type="match status" value="1"/>
</dbReference>
<name>A0A6I9UJE2_SESIN</name>
<reference evidence="5" key="1">
    <citation type="submission" date="2025-08" db="UniProtKB">
        <authorList>
            <consortium name="RefSeq"/>
        </authorList>
    </citation>
    <scope>IDENTIFICATION</scope>
</reference>
<dbReference type="RefSeq" id="XP_011094432.1">
    <property type="nucleotide sequence ID" value="XM_011096130.2"/>
</dbReference>
<dbReference type="InterPro" id="IPR021864">
    <property type="entry name" value="DUF3475"/>
</dbReference>
<dbReference type="Pfam" id="PF11961">
    <property type="entry name" value="DUF3475"/>
    <property type="match status" value="1"/>
</dbReference>
<dbReference type="InParanoid" id="A0A6I9UJE2"/>
<dbReference type="PANTHER" id="PTHR31371:SF4">
    <property type="entry name" value="DUF668 DOMAIN-CONTAINING PROTEIN"/>
    <property type="match status" value="1"/>
</dbReference>
<gene>
    <name evidence="5" type="primary">LOC105174131</name>
</gene>
<evidence type="ECO:0000259" key="2">
    <source>
        <dbReference type="Pfam" id="PF05003"/>
    </source>
</evidence>